<dbReference type="InterPro" id="IPR041366">
    <property type="entry name" value="Pre-PUA"/>
</dbReference>
<dbReference type="InterPro" id="IPR015947">
    <property type="entry name" value="PUA-like_sf"/>
</dbReference>
<evidence type="ECO:0000313" key="5">
    <source>
        <dbReference type="EMBL" id="KAH9001702.1"/>
    </source>
</evidence>
<comment type="subcellular location">
    <subcellularLocation>
        <location evidence="1 3">Cytoplasm</location>
    </subcellularLocation>
</comment>
<dbReference type="PANTHER" id="PTHR22798:SF0">
    <property type="entry name" value="MALIGNANT T-CELL-AMPLIFIED SEQUENCE 1"/>
    <property type="match status" value="1"/>
</dbReference>
<comment type="similarity">
    <text evidence="3">Belongs to the TMA20 family.</text>
</comment>
<proteinExistence type="inferred from homology"/>
<dbReference type="SMART" id="SM00359">
    <property type="entry name" value="PUA"/>
    <property type="match status" value="1"/>
</dbReference>
<dbReference type="InterPro" id="IPR004521">
    <property type="entry name" value="Uncharacterised_CHP00451"/>
</dbReference>
<dbReference type="GO" id="GO:0001731">
    <property type="term" value="P:formation of translation preinitiation complex"/>
    <property type="evidence" value="ECO:0007669"/>
    <property type="project" value="TreeGrafter"/>
</dbReference>
<dbReference type="GO" id="GO:0003723">
    <property type="term" value="F:RNA binding"/>
    <property type="evidence" value="ECO:0007669"/>
    <property type="project" value="InterPro"/>
</dbReference>
<dbReference type="CDD" id="cd11609">
    <property type="entry name" value="MCT1_N"/>
    <property type="match status" value="1"/>
</dbReference>
<dbReference type="PANTHER" id="PTHR22798">
    <property type="entry name" value="MCT-1 PROTEIN"/>
    <property type="match status" value="1"/>
</dbReference>
<dbReference type="EMBL" id="JAKELL010000001">
    <property type="protein sequence ID" value="KAH9001702.1"/>
    <property type="molecule type" value="Genomic_DNA"/>
</dbReference>
<dbReference type="AlphaFoldDB" id="A0AAD4LTG5"/>
<evidence type="ECO:0000256" key="2">
    <source>
        <dbReference type="ARBA" id="ARBA00022490"/>
    </source>
</evidence>
<comment type="caution">
    <text evidence="5">The sequence shown here is derived from an EMBL/GenBank/DDBJ whole genome shotgun (WGS) entry which is preliminary data.</text>
</comment>
<dbReference type="Pfam" id="PF17832">
    <property type="entry name" value="Pre-PUA"/>
    <property type="match status" value="1"/>
</dbReference>
<evidence type="ECO:0000313" key="6">
    <source>
        <dbReference type="Proteomes" id="UP001201163"/>
    </source>
</evidence>
<evidence type="ECO:0000256" key="3">
    <source>
        <dbReference type="PIRNR" id="PIRNR005067"/>
    </source>
</evidence>
<dbReference type="InterPro" id="IPR016437">
    <property type="entry name" value="MCT-1/Tma20"/>
</dbReference>
<accession>A0AAD4LTG5</accession>
<dbReference type="PIRSF" id="PIRSF005067">
    <property type="entry name" value="Tma_RNA-bind_prd"/>
    <property type="match status" value="1"/>
</dbReference>
<keyword evidence="6" id="KW-1185">Reference proteome</keyword>
<evidence type="ECO:0000259" key="4">
    <source>
        <dbReference type="SMART" id="SM00359"/>
    </source>
</evidence>
<organism evidence="5 6">
    <name type="scientific">Lactarius akahatsu</name>
    <dbReference type="NCBI Taxonomy" id="416441"/>
    <lineage>
        <taxon>Eukaryota</taxon>
        <taxon>Fungi</taxon>
        <taxon>Dikarya</taxon>
        <taxon>Basidiomycota</taxon>
        <taxon>Agaricomycotina</taxon>
        <taxon>Agaricomycetes</taxon>
        <taxon>Russulales</taxon>
        <taxon>Russulaceae</taxon>
        <taxon>Lactarius</taxon>
    </lineage>
</organism>
<dbReference type="InterPro" id="IPR002478">
    <property type="entry name" value="PUA"/>
</dbReference>
<keyword evidence="2 3" id="KW-0963">Cytoplasm</keyword>
<reference evidence="5" key="1">
    <citation type="submission" date="2022-01" db="EMBL/GenBank/DDBJ databases">
        <title>Comparative genomics reveals a dynamic genome evolution in the ectomycorrhizal milk-cap (Lactarius) mushrooms.</title>
        <authorList>
            <consortium name="DOE Joint Genome Institute"/>
            <person name="Lebreton A."/>
            <person name="Tang N."/>
            <person name="Kuo A."/>
            <person name="LaButti K."/>
            <person name="Drula E."/>
            <person name="Barry K."/>
            <person name="Clum A."/>
            <person name="Lipzen A."/>
            <person name="Mousain D."/>
            <person name="Ng V."/>
            <person name="Wang R."/>
            <person name="Wang X."/>
            <person name="Dai Y."/>
            <person name="Henrissat B."/>
            <person name="Grigoriev I.V."/>
            <person name="Guerin-Laguette A."/>
            <person name="Yu F."/>
            <person name="Martin F.M."/>
        </authorList>
    </citation>
    <scope>NUCLEOTIDE SEQUENCE</scope>
    <source>
        <strain evidence="5">QP</strain>
    </source>
</reference>
<dbReference type="Pfam" id="PF01472">
    <property type="entry name" value="PUA"/>
    <property type="match status" value="1"/>
</dbReference>
<dbReference type="GO" id="GO:0005737">
    <property type="term" value="C:cytoplasm"/>
    <property type="evidence" value="ECO:0007669"/>
    <property type="project" value="UniProtKB-SubCell"/>
</dbReference>
<name>A0AAD4LTG5_9AGAM</name>
<dbReference type="PROSITE" id="PS50890">
    <property type="entry name" value="PUA"/>
    <property type="match status" value="1"/>
</dbReference>
<dbReference type="Gene3D" id="3.10.400.20">
    <property type="match status" value="1"/>
</dbReference>
<gene>
    <name evidence="5" type="ORF">EDB92DRAFT_1828270</name>
</gene>
<feature type="domain" description="PUA" evidence="4">
    <location>
        <begin position="121"/>
        <end position="203"/>
    </location>
</feature>
<dbReference type="CDD" id="cd21155">
    <property type="entry name" value="PUA_MCTS-1-like"/>
    <property type="match status" value="1"/>
</dbReference>
<comment type="function">
    <text evidence="3">Involved in translation.</text>
</comment>
<sequence length="212" mass="23516">MRTSPSHASQAFFTDRTQRWQVLLQHRGMFKKFQPSTDIVGQTPVKSSVQRGIRSTLLSSWKIDTETLEEIWPKKESIVHVKCRDHLSIYALHGEPLFFQGHDGPYLPTVRLLHKYPFILPHVRIDRGAIRFLLAGAHMMCPGLTSAGGWLPPADAALPAGTAVAFDAEGKEFAVGVGITKLGTEEMRAVNKGIAVESVTYVGDDLWALQKL</sequence>
<evidence type="ECO:0000256" key="1">
    <source>
        <dbReference type="ARBA" id="ARBA00004496"/>
    </source>
</evidence>
<dbReference type="Proteomes" id="UP001201163">
    <property type="component" value="Unassembled WGS sequence"/>
</dbReference>
<protein>
    <recommendedName>
        <fullName evidence="3">Translation machinery-associated protein 20</fullName>
    </recommendedName>
</protein>
<dbReference type="NCBIfam" id="TIGR00451">
    <property type="entry name" value="unchar_dom_2"/>
    <property type="match status" value="1"/>
</dbReference>
<dbReference type="SUPFAM" id="SSF88697">
    <property type="entry name" value="PUA domain-like"/>
    <property type="match status" value="1"/>
</dbReference>